<evidence type="ECO:0000313" key="20">
    <source>
        <dbReference type="EMBL" id="PPQ79093.1"/>
    </source>
</evidence>
<comment type="caution">
    <text evidence="20">The sequence shown here is derived from an EMBL/GenBank/DDBJ whole genome shotgun (WGS) entry which is preliminary data.</text>
</comment>
<accession>A0A409WKM2</accession>
<evidence type="ECO:0000256" key="6">
    <source>
        <dbReference type="ARBA" id="ARBA00022525"/>
    </source>
</evidence>
<evidence type="ECO:0000256" key="18">
    <source>
        <dbReference type="SAM" id="SignalP"/>
    </source>
</evidence>
<feature type="binding site" evidence="17">
    <location>
        <position position="132"/>
    </location>
    <ligand>
        <name>FAD</name>
        <dbReference type="ChEBI" id="CHEBI:57692"/>
    </ligand>
</feature>
<name>A0A409WKM2_9AGAR</name>
<dbReference type="InterPro" id="IPR036188">
    <property type="entry name" value="FAD/NAD-bd_sf"/>
</dbReference>
<dbReference type="STRING" id="231916.A0A409WKM2"/>
<dbReference type="PANTHER" id="PTHR11552">
    <property type="entry name" value="GLUCOSE-METHANOL-CHOLINE GMC OXIDOREDUCTASE"/>
    <property type="match status" value="1"/>
</dbReference>
<keyword evidence="6" id="KW-0964">Secreted</keyword>
<evidence type="ECO:0000256" key="17">
    <source>
        <dbReference type="PIRSR" id="PIRSR000137-2"/>
    </source>
</evidence>
<keyword evidence="7" id="KW-0285">Flavoprotein</keyword>
<feature type="signal peptide" evidence="18">
    <location>
        <begin position="1"/>
        <end position="17"/>
    </location>
</feature>
<dbReference type="PIRSF" id="PIRSF000137">
    <property type="entry name" value="Alcohol_oxidase"/>
    <property type="match status" value="1"/>
</dbReference>
<comment type="catalytic activity">
    <reaction evidence="12">
        <text>pyranose + acceptor = pyranos-2,3-diulose + reduced acceptor.</text>
        <dbReference type="EC" id="1.1.99.29"/>
    </reaction>
</comment>
<organism evidence="20 21">
    <name type="scientific">Gymnopilus dilepis</name>
    <dbReference type="NCBI Taxonomy" id="231916"/>
    <lineage>
        <taxon>Eukaryota</taxon>
        <taxon>Fungi</taxon>
        <taxon>Dikarya</taxon>
        <taxon>Basidiomycota</taxon>
        <taxon>Agaricomycotina</taxon>
        <taxon>Agaricomycetes</taxon>
        <taxon>Agaricomycetidae</taxon>
        <taxon>Agaricales</taxon>
        <taxon>Agaricineae</taxon>
        <taxon>Hymenogastraceae</taxon>
        <taxon>Gymnopilus</taxon>
    </lineage>
</organism>
<comment type="subcellular location">
    <subcellularLocation>
        <location evidence="2">Secreted</location>
    </subcellularLocation>
</comment>
<dbReference type="InterPro" id="IPR000172">
    <property type="entry name" value="GMC_OxRdtase_N"/>
</dbReference>
<feature type="active site" description="Proton donor" evidence="16">
    <location>
        <position position="554"/>
    </location>
</feature>
<evidence type="ECO:0000256" key="11">
    <source>
        <dbReference type="ARBA" id="ARBA00033986"/>
    </source>
</evidence>
<comment type="cofactor">
    <cofactor evidence="1 17">
        <name>FAD</name>
        <dbReference type="ChEBI" id="CHEBI:57692"/>
    </cofactor>
</comment>
<dbReference type="InterPro" id="IPR027424">
    <property type="entry name" value="Glucose_Oxidase_domain_2"/>
</dbReference>
<reference evidence="20 21" key="1">
    <citation type="journal article" date="2018" name="Evol. Lett.">
        <title>Horizontal gene cluster transfer increased hallucinogenic mushroom diversity.</title>
        <authorList>
            <person name="Reynolds H.T."/>
            <person name="Vijayakumar V."/>
            <person name="Gluck-Thaler E."/>
            <person name="Korotkin H.B."/>
            <person name="Matheny P.B."/>
            <person name="Slot J.C."/>
        </authorList>
    </citation>
    <scope>NUCLEOTIDE SEQUENCE [LARGE SCALE GENOMIC DNA]</scope>
    <source>
        <strain evidence="20 21">SRW20</strain>
    </source>
</reference>
<comment type="similarity">
    <text evidence="3">Belongs to the GMC oxidoreductase family.</text>
</comment>
<dbReference type="OrthoDB" id="269227at2759"/>
<dbReference type="Pfam" id="PF05199">
    <property type="entry name" value="GMC_oxred_C"/>
    <property type="match status" value="1"/>
</dbReference>
<dbReference type="Pfam" id="PF00732">
    <property type="entry name" value="GMC_oxred_N"/>
    <property type="match status" value="1"/>
</dbReference>
<evidence type="ECO:0000259" key="19">
    <source>
        <dbReference type="PROSITE" id="PS00624"/>
    </source>
</evidence>
<dbReference type="AlphaFoldDB" id="A0A409WKM2"/>
<evidence type="ECO:0000256" key="16">
    <source>
        <dbReference type="PIRSR" id="PIRSR000137-1"/>
    </source>
</evidence>
<feature type="domain" description="Glucose-methanol-choline oxidoreductase N-terminal" evidence="19">
    <location>
        <begin position="331"/>
        <end position="345"/>
    </location>
</feature>
<dbReference type="InParanoid" id="A0A409WKM2"/>
<dbReference type="PROSITE" id="PS00624">
    <property type="entry name" value="GMC_OXRED_2"/>
    <property type="match status" value="1"/>
</dbReference>
<dbReference type="EMBL" id="NHYE01005022">
    <property type="protein sequence ID" value="PPQ79093.1"/>
    <property type="molecule type" value="Genomic_DNA"/>
</dbReference>
<keyword evidence="8 17" id="KW-0274">FAD</keyword>
<evidence type="ECO:0000256" key="10">
    <source>
        <dbReference type="ARBA" id="ARBA00024699"/>
    </source>
</evidence>
<evidence type="ECO:0000256" key="4">
    <source>
        <dbReference type="ARBA" id="ARBA00011245"/>
    </source>
</evidence>
<evidence type="ECO:0000256" key="14">
    <source>
        <dbReference type="ARBA" id="ARBA00034050"/>
    </source>
</evidence>
<dbReference type="Gene3D" id="3.30.560.10">
    <property type="entry name" value="Glucose Oxidase, domain 3"/>
    <property type="match status" value="1"/>
</dbReference>
<dbReference type="PANTHER" id="PTHR11552:SF218">
    <property type="entry name" value="GLUCOSE-METHANOL-CHOLINE OXIDOREDUCTASE N-TERMINAL DOMAIN-CONTAINING PROTEIN"/>
    <property type="match status" value="1"/>
</dbReference>
<dbReference type="Gene3D" id="4.10.450.10">
    <property type="entry name" value="Glucose Oxidase, domain 2"/>
    <property type="match status" value="1"/>
</dbReference>
<evidence type="ECO:0000256" key="8">
    <source>
        <dbReference type="ARBA" id="ARBA00022827"/>
    </source>
</evidence>
<dbReference type="SUPFAM" id="SSF54373">
    <property type="entry name" value="FAD-linked reductases, C-terminal domain"/>
    <property type="match status" value="1"/>
</dbReference>
<sequence length="616" mass="65293">MLGLELLLLSLACSTLSNPVNVHGGPNARSYSYLEARNYITPDQRNPSYDYVIAGGGLAGLVLAARLSDNSSNTVLVLEAGPSGDAVADNINIPGEAYFSTLTGTGPYDWVYKTSPQTNAGGRTMSQPRGRVLGGSSAVNGMYLVRPSKVEVDAWSNLIAANDQDLAKNWNWDSFYTALKNTENFTAPVADTESVAGIKYQTSSHGTDGHVHASYPGYMVPISSAWFPTLQAAGVAISDDSYSGTNIGGMFATSAINPSNWTRSYSKAAYIDPLPPRANLHIIAGATVERVVFSDTLDNGNHVASGVQFSTGQGTQVQNVTVNKEVLVCGGAMGSPHLLLLSGVGPKDVLDAVGIPVVNELPGVGQHFQDHLAAPQTPEFNSFINSGVAYVNGSLLFGGDDSFATFQNDVTGALNTSVSTLVPSQYSEVIDGYKAIYQATSETIYPTTALAEILLSLNSAGQITVQAAVQQPLSQGRIYINSSSVYDHPVIDPQYFSHPADIVVLRQGIKLARQIGNTSPLKDSLGDEITPGPSVQSDTDIENWLRTAANTEFHPSGACSMLPKSLGGVVDAELKVYGLSNVRVVDSSVFPVSFAAHVRLSSSFPSEFLLTLFYRS</sequence>
<dbReference type="GO" id="GO:0050660">
    <property type="term" value="F:flavin adenine dinucleotide binding"/>
    <property type="evidence" value="ECO:0007669"/>
    <property type="project" value="InterPro"/>
</dbReference>
<evidence type="ECO:0000256" key="1">
    <source>
        <dbReference type="ARBA" id="ARBA00001974"/>
    </source>
</evidence>
<comment type="catalytic activity">
    <reaction evidence="13">
        <text>pyranose + acceptor = pyranos-3-ulose + reduced acceptor.</text>
        <dbReference type="EC" id="1.1.99.29"/>
    </reaction>
</comment>
<dbReference type="Gene3D" id="3.50.50.60">
    <property type="entry name" value="FAD/NAD(P)-binding domain"/>
    <property type="match status" value="1"/>
</dbReference>
<comment type="subunit">
    <text evidence="4">Monomer.</text>
</comment>
<evidence type="ECO:0000256" key="5">
    <source>
        <dbReference type="ARBA" id="ARBA00013177"/>
    </source>
</evidence>
<feature type="active site" description="Proton acceptor" evidence="16">
    <location>
        <position position="597"/>
    </location>
</feature>
<evidence type="ECO:0000256" key="3">
    <source>
        <dbReference type="ARBA" id="ARBA00010790"/>
    </source>
</evidence>
<dbReference type="GO" id="GO:0005576">
    <property type="term" value="C:extracellular region"/>
    <property type="evidence" value="ECO:0007669"/>
    <property type="project" value="UniProtKB-SubCell"/>
</dbReference>
<comment type="catalytic activity">
    <reaction evidence="14">
        <text>a pyranoside + acceptor = a pyranosid-3-ulose + reduced acceptor.</text>
        <dbReference type="EC" id="1.1.99.29"/>
    </reaction>
</comment>
<evidence type="ECO:0000313" key="21">
    <source>
        <dbReference type="Proteomes" id="UP000284706"/>
    </source>
</evidence>
<evidence type="ECO:0000256" key="12">
    <source>
        <dbReference type="ARBA" id="ARBA00034010"/>
    </source>
</evidence>
<dbReference type="InterPro" id="IPR007867">
    <property type="entry name" value="GMC_OxRtase_C"/>
</dbReference>
<feature type="binding site" evidence="17">
    <location>
        <position position="288"/>
    </location>
    <ligand>
        <name>FAD</name>
        <dbReference type="ChEBI" id="CHEBI:57692"/>
    </ligand>
</feature>
<evidence type="ECO:0000256" key="9">
    <source>
        <dbReference type="ARBA" id="ARBA00023002"/>
    </source>
</evidence>
<dbReference type="EC" id="1.1.99.29" evidence="5"/>
<comment type="catalytic activity">
    <reaction evidence="15">
        <text>a pyranoside + acceptor = a pyranosid-3,4-diulose + reduced acceptor.</text>
        <dbReference type="EC" id="1.1.99.29"/>
    </reaction>
</comment>
<comment type="function">
    <text evidence="10">Catalyzes the single-oxidation or sequential double oxidation reaction of carbohydrates primarily at carbon-2 and/or carbon-3 with the concomitant reduction of the flavin. The enzyme exhibits a broad sugar substrate specificity, oxidizing different aldopyranoses to the corresponding C-1, C-2, C-3 or C-1,2, C-2,3 and C-3,4 (di)dehydro sugars with substrate-specific regioselectivity. Accepts only a narrow range of electron acceptors such as substituted benzoquinones and complexed metal ions and reacts extremely slowly with O(2) as acceptor. May play a role in the natural recycling of plant matter by oxidizing all major monosaccharides in lignocellulose and by reducing quinone compounds or reactive radical species generated during lignin depolymerization.</text>
</comment>
<proteinExistence type="inferred from homology"/>
<dbReference type="GO" id="GO:0033718">
    <property type="term" value="F:pyranose dehydrogenase (acceptor) activity"/>
    <property type="evidence" value="ECO:0007669"/>
    <property type="project" value="UniProtKB-EC"/>
</dbReference>
<keyword evidence="18" id="KW-0732">Signal</keyword>
<evidence type="ECO:0000256" key="7">
    <source>
        <dbReference type="ARBA" id="ARBA00022630"/>
    </source>
</evidence>
<dbReference type="InterPro" id="IPR012132">
    <property type="entry name" value="GMC_OxRdtase"/>
</dbReference>
<feature type="chain" id="PRO_5019436808" description="pyranose dehydrogenase (acceptor)" evidence="18">
    <location>
        <begin position="18"/>
        <end position="616"/>
    </location>
</feature>
<evidence type="ECO:0000256" key="13">
    <source>
        <dbReference type="ARBA" id="ARBA00034029"/>
    </source>
</evidence>
<comment type="catalytic activity">
    <reaction evidence="11">
        <text>pyranose + acceptor = pyranos-2-ulose + reduced acceptor.</text>
        <dbReference type="EC" id="1.1.99.29"/>
    </reaction>
</comment>
<dbReference type="Proteomes" id="UP000284706">
    <property type="component" value="Unassembled WGS sequence"/>
</dbReference>
<evidence type="ECO:0000256" key="15">
    <source>
        <dbReference type="ARBA" id="ARBA00034059"/>
    </source>
</evidence>
<keyword evidence="21" id="KW-1185">Reference proteome</keyword>
<dbReference type="SUPFAM" id="SSF51905">
    <property type="entry name" value="FAD/NAD(P)-binding domain"/>
    <property type="match status" value="1"/>
</dbReference>
<protein>
    <recommendedName>
        <fullName evidence="5">pyranose dehydrogenase (acceptor)</fullName>
        <ecNumber evidence="5">1.1.99.29</ecNumber>
    </recommendedName>
</protein>
<gene>
    <name evidence="20" type="ORF">CVT26_004053</name>
</gene>
<evidence type="ECO:0000256" key="2">
    <source>
        <dbReference type="ARBA" id="ARBA00004613"/>
    </source>
</evidence>
<keyword evidence="9" id="KW-0560">Oxidoreductase</keyword>